<evidence type="ECO:0000313" key="1">
    <source>
        <dbReference type="EMBL" id="SDG22027.1"/>
    </source>
</evidence>
<evidence type="ECO:0000313" key="3">
    <source>
        <dbReference type="Proteomes" id="UP000198612"/>
    </source>
</evidence>
<evidence type="ECO:0000313" key="4">
    <source>
        <dbReference type="Proteomes" id="UP000199519"/>
    </source>
</evidence>
<dbReference type="EMBL" id="FNBJ01000064">
    <property type="protein sequence ID" value="SDG22027.1"/>
    <property type="molecule type" value="Genomic_DNA"/>
</dbReference>
<dbReference type="Proteomes" id="UP000199519">
    <property type="component" value="Unassembled WGS sequence"/>
</dbReference>
<proteinExistence type="predicted"/>
<protein>
    <submittedName>
        <fullName evidence="2">Uncharacterized protein</fullName>
    </submittedName>
</protein>
<evidence type="ECO:0000313" key="2">
    <source>
        <dbReference type="EMBL" id="SET28932.1"/>
    </source>
</evidence>
<dbReference type="RefSeq" id="WP_176760097.1">
    <property type="nucleotide sequence ID" value="NZ_FNBJ01000064.1"/>
</dbReference>
<keyword evidence="4" id="KW-1185">Reference proteome</keyword>
<organism evidence="2 3">
    <name type="scientific">Halanaerobium congolense</name>
    <dbReference type="NCBI Taxonomy" id="54121"/>
    <lineage>
        <taxon>Bacteria</taxon>
        <taxon>Bacillati</taxon>
        <taxon>Bacillota</taxon>
        <taxon>Clostridia</taxon>
        <taxon>Halanaerobiales</taxon>
        <taxon>Halanaerobiaceae</taxon>
        <taxon>Halanaerobium</taxon>
    </lineage>
</organism>
<gene>
    <name evidence="1" type="ORF">SAMN04488598_1643</name>
    <name evidence="2" type="ORF">SAMN04515652_1683</name>
</gene>
<reference evidence="3 4" key="1">
    <citation type="submission" date="2016-10" db="EMBL/GenBank/DDBJ databases">
        <authorList>
            <person name="Varghese N."/>
            <person name="Submissions S."/>
        </authorList>
    </citation>
    <scope>NUCLEOTIDE SEQUENCE [LARGE SCALE GENOMIC DNA]</scope>
    <source>
        <strain evidence="1 4">WG2</strain>
        <strain evidence="2 3">WG5</strain>
    </source>
</reference>
<accession>A0A1I0D9I0</accession>
<name>A0A1I0D9I0_9FIRM</name>
<dbReference type="Proteomes" id="UP000198612">
    <property type="component" value="Unassembled WGS sequence"/>
</dbReference>
<dbReference type="EMBL" id="FOHG01000068">
    <property type="protein sequence ID" value="SET28932.1"/>
    <property type="molecule type" value="Genomic_DNA"/>
</dbReference>
<dbReference type="AlphaFoldDB" id="A0A1I0D9I0"/>
<sequence length="52" mass="6508">MSISKSYHEKQIEKIDKLIQKSFWLKHKSYWFLNKWRSEHLKELKKSEEELA</sequence>